<evidence type="ECO:0000313" key="2">
    <source>
        <dbReference type="Proteomes" id="UP000279995"/>
    </source>
</evidence>
<dbReference type="EMBL" id="CP033066">
    <property type="protein sequence ID" value="AYM88451.1"/>
    <property type="molecule type" value="Genomic_DNA"/>
</dbReference>
<accession>A0AAD0XDB5</accession>
<organism evidence="1 2">
    <name type="scientific">Pseudoalteromonas agarivorans</name>
    <dbReference type="NCBI Taxonomy" id="176102"/>
    <lineage>
        <taxon>Bacteria</taxon>
        <taxon>Pseudomonadati</taxon>
        <taxon>Pseudomonadota</taxon>
        <taxon>Gammaproteobacteria</taxon>
        <taxon>Alteromonadales</taxon>
        <taxon>Pseudoalteromonadaceae</taxon>
        <taxon>Pseudoalteromonas</taxon>
    </lineage>
</organism>
<protein>
    <submittedName>
        <fullName evidence="1">Uncharacterized protein</fullName>
    </submittedName>
</protein>
<sequence>MFIGTKERRKAMSFDSILKTLGIKEKSLVEKVNDRIMKGYEPSAMAKVVVGKVSSKRFNEMMSVASSKYNETHKVKVFKDE</sequence>
<gene>
    <name evidence="1" type="ORF">D9T18_17290</name>
</gene>
<evidence type="ECO:0000313" key="1">
    <source>
        <dbReference type="EMBL" id="AYM88451.1"/>
    </source>
</evidence>
<name>A0AAD0XDB5_9GAMM</name>
<proteinExistence type="predicted"/>
<dbReference type="Proteomes" id="UP000279995">
    <property type="component" value="Chromosome II"/>
</dbReference>
<reference evidence="1 2" key="1">
    <citation type="submission" date="2018-10" db="EMBL/GenBank/DDBJ databases">
        <title>Complete Genome Sequence and Transcriptomic Profiles of a Marine Bacterium, Pseudoalteromonas agarivorans Hao 2018.</title>
        <authorList>
            <person name="Hao L."/>
        </authorList>
    </citation>
    <scope>NUCLEOTIDE SEQUENCE [LARGE SCALE GENOMIC DNA]</scope>
    <source>
        <strain evidence="1 2">Hao 2018</strain>
    </source>
</reference>
<dbReference type="AlphaFoldDB" id="A0AAD0XDB5"/>